<keyword evidence="2" id="KW-1185">Reference proteome</keyword>
<name>A0ACC2GMH5_DALPE</name>
<organism evidence="1 2">
    <name type="scientific">Dallia pectoralis</name>
    <name type="common">Alaska blackfish</name>
    <dbReference type="NCBI Taxonomy" id="75939"/>
    <lineage>
        <taxon>Eukaryota</taxon>
        <taxon>Metazoa</taxon>
        <taxon>Chordata</taxon>
        <taxon>Craniata</taxon>
        <taxon>Vertebrata</taxon>
        <taxon>Euteleostomi</taxon>
        <taxon>Actinopterygii</taxon>
        <taxon>Neopterygii</taxon>
        <taxon>Teleostei</taxon>
        <taxon>Protacanthopterygii</taxon>
        <taxon>Esociformes</taxon>
        <taxon>Umbridae</taxon>
        <taxon>Dallia</taxon>
    </lineage>
</organism>
<dbReference type="EMBL" id="CM055738">
    <property type="protein sequence ID" value="KAJ8004854.1"/>
    <property type="molecule type" value="Genomic_DNA"/>
</dbReference>
<evidence type="ECO:0000313" key="1">
    <source>
        <dbReference type="EMBL" id="KAJ8004854.1"/>
    </source>
</evidence>
<comment type="caution">
    <text evidence="1">The sequence shown here is derived from an EMBL/GenBank/DDBJ whole genome shotgun (WGS) entry which is preliminary data.</text>
</comment>
<gene>
    <name evidence="1" type="ORF">DPEC_G00140630</name>
</gene>
<reference evidence="1" key="1">
    <citation type="submission" date="2021-05" db="EMBL/GenBank/DDBJ databases">
        <authorList>
            <person name="Pan Q."/>
            <person name="Jouanno E."/>
            <person name="Zahm M."/>
            <person name="Klopp C."/>
            <person name="Cabau C."/>
            <person name="Louis A."/>
            <person name="Berthelot C."/>
            <person name="Parey E."/>
            <person name="Roest Crollius H."/>
            <person name="Montfort J."/>
            <person name="Robinson-Rechavi M."/>
            <person name="Bouchez O."/>
            <person name="Lampietro C."/>
            <person name="Lopez Roques C."/>
            <person name="Donnadieu C."/>
            <person name="Postlethwait J."/>
            <person name="Bobe J."/>
            <person name="Dillon D."/>
            <person name="Chandos A."/>
            <person name="von Hippel F."/>
            <person name="Guiguen Y."/>
        </authorList>
    </citation>
    <scope>NUCLEOTIDE SEQUENCE</scope>
    <source>
        <strain evidence="1">YG-Jan2019</strain>
    </source>
</reference>
<sequence>MCAAIGLTPGAPEEQVDHPRSWLCGRKVLGFLQTSIQYHLEDASPFSLYGVLLLSPSPSVSPAHLVLRVRSPCLSPATPPRLRCPHQENQITLPSLAQRAARHMGGVFCNPPGCTTREKEMTGWGEEQKSRTNPMLSSHGCPTSLCLHWGWSLPVSLP</sequence>
<proteinExistence type="predicted"/>
<dbReference type="Proteomes" id="UP001157502">
    <property type="component" value="Chromosome 11"/>
</dbReference>
<evidence type="ECO:0000313" key="2">
    <source>
        <dbReference type="Proteomes" id="UP001157502"/>
    </source>
</evidence>
<accession>A0ACC2GMH5</accession>
<protein>
    <submittedName>
        <fullName evidence="1">Uncharacterized protein</fullName>
    </submittedName>
</protein>